<comment type="caution">
    <text evidence="5">The sequence shown here is derived from an EMBL/GenBank/DDBJ whole genome shotgun (WGS) entry which is preliminary data.</text>
</comment>
<reference evidence="5" key="1">
    <citation type="journal article" date="2023" name="G3 (Bethesda)">
        <title>Whole genome assembly and annotation of the endangered Caribbean coral Acropora cervicornis.</title>
        <authorList>
            <person name="Selwyn J.D."/>
            <person name="Vollmer S.V."/>
        </authorList>
    </citation>
    <scope>NUCLEOTIDE SEQUENCE</scope>
    <source>
        <strain evidence="5">K2</strain>
    </source>
</reference>
<dbReference type="Gene3D" id="2.130.10.10">
    <property type="entry name" value="YVTN repeat-like/Quinoprotein amine dehydrogenase"/>
    <property type="match status" value="2"/>
</dbReference>
<dbReference type="Pfam" id="PF00400">
    <property type="entry name" value="WD40"/>
    <property type="match status" value="2"/>
</dbReference>
<dbReference type="EMBL" id="JARQWQ010000003">
    <property type="protein sequence ID" value="KAK2572662.1"/>
    <property type="molecule type" value="Genomic_DNA"/>
</dbReference>
<feature type="domain" description="Small ribosomal subunit protein mS35 mitochondrial conserved" evidence="4">
    <location>
        <begin position="138"/>
        <end position="206"/>
    </location>
</feature>
<protein>
    <submittedName>
        <fullName evidence="5">Methylosome protein 50</fullName>
    </submittedName>
</protein>
<dbReference type="PANTHER" id="PTHR46853">
    <property type="entry name" value="METHYLOSOME PROTEIN 50"/>
    <property type="match status" value="1"/>
</dbReference>
<evidence type="ECO:0000256" key="1">
    <source>
        <dbReference type="ARBA" id="ARBA00004496"/>
    </source>
</evidence>
<keyword evidence="2" id="KW-0963">Cytoplasm</keyword>
<feature type="compositionally biased region" description="Basic and acidic residues" evidence="3">
    <location>
        <begin position="54"/>
        <end position="71"/>
    </location>
</feature>
<dbReference type="InterPro" id="IPR036322">
    <property type="entry name" value="WD40_repeat_dom_sf"/>
</dbReference>
<evidence type="ECO:0000313" key="5">
    <source>
        <dbReference type="EMBL" id="KAK2572662.1"/>
    </source>
</evidence>
<dbReference type="InterPro" id="IPR001680">
    <property type="entry name" value="WD40_rpt"/>
</dbReference>
<dbReference type="SMART" id="SM00320">
    <property type="entry name" value="WD40"/>
    <property type="match status" value="6"/>
</dbReference>
<evidence type="ECO:0000259" key="4">
    <source>
        <dbReference type="Pfam" id="PF10213"/>
    </source>
</evidence>
<proteinExistence type="predicted"/>
<comment type="subcellular location">
    <subcellularLocation>
        <location evidence="1">Cytoplasm</location>
    </subcellularLocation>
</comment>
<dbReference type="SUPFAM" id="SSF50978">
    <property type="entry name" value="WD40 repeat-like"/>
    <property type="match status" value="1"/>
</dbReference>
<dbReference type="InterPro" id="IPR019349">
    <property type="entry name" value="Ribosomal_mS35_mit"/>
</dbReference>
<reference evidence="5" key="2">
    <citation type="journal article" date="2023" name="Science">
        <title>Genomic signatures of disease resistance in endangered staghorn corals.</title>
        <authorList>
            <person name="Vollmer S.V."/>
            <person name="Selwyn J.D."/>
            <person name="Despard B.A."/>
            <person name="Roesel C.L."/>
        </authorList>
    </citation>
    <scope>NUCLEOTIDE SEQUENCE</scope>
    <source>
        <strain evidence="5">K2</strain>
    </source>
</reference>
<dbReference type="InterPro" id="IPR052139">
    <property type="entry name" value="Methylosome_Comp_WDR77"/>
</dbReference>
<evidence type="ECO:0000313" key="6">
    <source>
        <dbReference type="Proteomes" id="UP001249851"/>
    </source>
</evidence>
<dbReference type="AlphaFoldDB" id="A0AAD9R3V3"/>
<accession>A0AAD9R3V3</accession>
<dbReference type="Pfam" id="PF10213">
    <property type="entry name" value="MRP-S28"/>
    <property type="match status" value="1"/>
</dbReference>
<evidence type="ECO:0000256" key="2">
    <source>
        <dbReference type="ARBA" id="ARBA00022490"/>
    </source>
</evidence>
<gene>
    <name evidence="5" type="ORF">P5673_001638</name>
</gene>
<dbReference type="InterPro" id="IPR015943">
    <property type="entry name" value="WD40/YVTN_repeat-like_dom_sf"/>
</dbReference>
<dbReference type="GO" id="GO:0034709">
    <property type="term" value="C:methylosome"/>
    <property type="evidence" value="ECO:0007669"/>
    <property type="project" value="TreeGrafter"/>
</dbReference>
<keyword evidence="6" id="KW-1185">Reference proteome</keyword>
<dbReference type="PANTHER" id="PTHR46853:SF1">
    <property type="entry name" value="METHYLOSOME PROTEIN 50"/>
    <property type="match status" value="1"/>
</dbReference>
<evidence type="ECO:0000256" key="3">
    <source>
        <dbReference type="SAM" id="MobiDB-lite"/>
    </source>
</evidence>
<feature type="region of interest" description="Disordered" evidence="3">
    <location>
        <begin position="54"/>
        <end position="79"/>
    </location>
</feature>
<name>A0AAD9R3V3_ACRCE</name>
<organism evidence="5 6">
    <name type="scientific">Acropora cervicornis</name>
    <name type="common">Staghorn coral</name>
    <dbReference type="NCBI Taxonomy" id="6130"/>
    <lineage>
        <taxon>Eukaryota</taxon>
        <taxon>Metazoa</taxon>
        <taxon>Cnidaria</taxon>
        <taxon>Anthozoa</taxon>
        <taxon>Hexacorallia</taxon>
        <taxon>Scleractinia</taxon>
        <taxon>Astrocoeniina</taxon>
        <taxon>Acroporidae</taxon>
        <taxon>Acropora</taxon>
    </lineage>
</organism>
<dbReference type="Proteomes" id="UP001249851">
    <property type="component" value="Unassembled WGS sequence"/>
</dbReference>
<sequence>MATCNSCRRLNSSFFSSSTLSCHSKTLLFYVQLCRKTLCRSSSSVGRTASFMMRETRRAKQRKQENGDKNKGIQHWMSRRSSRGMNMEVGVSEWSSVYSGAKPYHPAVVPVFFRMGRPKHNKPGYALPMRALGNLELMKVYLKDLVLDDHARKKMISLVGPRYNADTDELTIVADRCPTRKQNKDYAMYLLTVLYHESWESYDEFHLVTVLKVEGPGTFSYYTTARAENMEVLPAELHAHVDAIDIEEDGTLAVASSALTGRTWNGSLWLFKDRAKAPDVQYCSAGCSTESGTTDIKWIDSRRLVLGSDSGSVDIWCLSGSFQNLENMASLTDHDNTVSSVSVDCIKSKIVSGSWDRRAPKIATKLTDSSYYASIPHCVDWSPLDHHLLAVGYEDGSVCLCNIQNPKQPVLTYCHHERAVNKLAFSPRSPEWLATVSDDMWVHVQDCLNDTTVLRSDEHSEVVRGLAWSPVDDTLYTSGWGQQIFSHAFDCSGQSDLNVEASKSQATSVCMEIFNGEVNGSETCKDEENADAMELDGTQDIKTVVSCNVVIDSPTETAAS</sequence>